<protein>
    <submittedName>
        <fullName evidence="1">FRG domain-containing protein</fullName>
    </submittedName>
</protein>
<accession>A0ABX1JYB8</accession>
<keyword evidence="2" id="KW-1185">Reference proteome</keyword>
<evidence type="ECO:0000313" key="1">
    <source>
        <dbReference type="EMBL" id="NKX52742.1"/>
    </source>
</evidence>
<feature type="non-terminal residue" evidence="1">
    <location>
        <position position="1"/>
    </location>
</feature>
<dbReference type="EMBL" id="JAAZSR010000708">
    <property type="protein sequence ID" value="NKX52742.1"/>
    <property type="molecule type" value="Genomic_DNA"/>
</dbReference>
<dbReference type="Proteomes" id="UP000523795">
    <property type="component" value="Unassembled WGS sequence"/>
</dbReference>
<name>A0ABX1JYB8_9MICC</name>
<sequence length="98" mass="11097">DAHRDAEGNSVPVFFEPPSLDDRIANQAAVFSVMTDPQASLGDWLERHPDLFRKVVVPAGLKRRVRAHLDQANVTERVLFPGLDGLCRWLARYYGQRP</sequence>
<gene>
    <name evidence="1" type="ORF">HER39_19630</name>
</gene>
<organism evidence="1 2">
    <name type="scientific">Arthrobacter deserti</name>
    <dbReference type="NCBI Taxonomy" id="1742687"/>
    <lineage>
        <taxon>Bacteria</taxon>
        <taxon>Bacillati</taxon>
        <taxon>Actinomycetota</taxon>
        <taxon>Actinomycetes</taxon>
        <taxon>Micrococcales</taxon>
        <taxon>Micrococcaceae</taxon>
        <taxon>Arthrobacter</taxon>
    </lineage>
</organism>
<proteinExistence type="predicted"/>
<evidence type="ECO:0000313" key="2">
    <source>
        <dbReference type="Proteomes" id="UP000523795"/>
    </source>
</evidence>
<feature type="non-terminal residue" evidence="1">
    <location>
        <position position="98"/>
    </location>
</feature>
<reference evidence="1 2" key="1">
    <citation type="submission" date="2020-04" db="EMBL/GenBank/DDBJ databases">
        <authorList>
            <person name="Liu S."/>
        </authorList>
    </citation>
    <scope>NUCLEOTIDE SEQUENCE [LARGE SCALE GENOMIC DNA]</scope>
    <source>
        <strain evidence="1 2">CGMCC 1.15091</strain>
    </source>
</reference>
<comment type="caution">
    <text evidence="1">The sequence shown here is derived from an EMBL/GenBank/DDBJ whole genome shotgun (WGS) entry which is preliminary data.</text>
</comment>